<evidence type="ECO:0000313" key="1">
    <source>
        <dbReference type="EMBL" id="KAK6636083.1"/>
    </source>
</evidence>
<comment type="caution">
    <text evidence="1">The sequence shown here is derived from an EMBL/GenBank/DDBJ whole genome shotgun (WGS) entry which is preliminary data.</text>
</comment>
<dbReference type="EMBL" id="JAWJWE010000004">
    <property type="protein sequence ID" value="KAK6636083.1"/>
    <property type="molecule type" value="Genomic_DNA"/>
</dbReference>
<protein>
    <submittedName>
        <fullName evidence="1">Uncharacterized protein</fullName>
    </submittedName>
</protein>
<gene>
    <name evidence="1" type="ORF">RUM43_009735</name>
</gene>
<evidence type="ECO:0000313" key="2">
    <source>
        <dbReference type="Proteomes" id="UP001372834"/>
    </source>
</evidence>
<sequence length="55" mass="6534">MRCRTPGTRTQSFGIINQFVPQDEKVASEREKVAWVVLESEKDEVEDWFNLIKHR</sequence>
<feature type="non-terminal residue" evidence="1">
    <location>
        <position position="1"/>
    </location>
</feature>
<proteinExistence type="predicted"/>
<name>A0AAN8P368_POLSC</name>
<accession>A0AAN8P368</accession>
<dbReference type="AlphaFoldDB" id="A0AAN8P368"/>
<reference evidence="1 2" key="1">
    <citation type="submission" date="2023-10" db="EMBL/GenBank/DDBJ databases">
        <title>Genomes of two closely related lineages of the louse Polyplax serrata with different host specificities.</title>
        <authorList>
            <person name="Martinu J."/>
            <person name="Tarabai H."/>
            <person name="Stefka J."/>
            <person name="Hypsa V."/>
        </authorList>
    </citation>
    <scope>NUCLEOTIDE SEQUENCE [LARGE SCALE GENOMIC DNA]</scope>
    <source>
        <strain evidence="1">HR10_N</strain>
    </source>
</reference>
<dbReference type="Proteomes" id="UP001372834">
    <property type="component" value="Unassembled WGS sequence"/>
</dbReference>
<organism evidence="1 2">
    <name type="scientific">Polyplax serrata</name>
    <name type="common">Common mouse louse</name>
    <dbReference type="NCBI Taxonomy" id="468196"/>
    <lineage>
        <taxon>Eukaryota</taxon>
        <taxon>Metazoa</taxon>
        <taxon>Ecdysozoa</taxon>
        <taxon>Arthropoda</taxon>
        <taxon>Hexapoda</taxon>
        <taxon>Insecta</taxon>
        <taxon>Pterygota</taxon>
        <taxon>Neoptera</taxon>
        <taxon>Paraneoptera</taxon>
        <taxon>Psocodea</taxon>
        <taxon>Troctomorpha</taxon>
        <taxon>Phthiraptera</taxon>
        <taxon>Anoplura</taxon>
        <taxon>Polyplacidae</taxon>
        <taxon>Polyplax</taxon>
    </lineage>
</organism>